<gene>
    <name evidence="9" type="ORF">TCIL3000_0_20900</name>
</gene>
<organism evidence="9 10">
    <name type="scientific">Trypanosoma congolense (strain IL3000)</name>
    <dbReference type="NCBI Taxonomy" id="1068625"/>
    <lineage>
        <taxon>Eukaryota</taxon>
        <taxon>Discoba</taxon>
        <taxon>Euglenozoa</taxon>
        <taxon>Kinetoplastea</taxon>
        <taxon>Metakinetoplastina</taxon>
        <taxon>Trypanosomatida</taxon>
        <taxon>Trypanosomatidae</taxon>
        <taxon>Trypanosoma</taxon>
        <taxon>Nannomonas</taxon>
    </lineage>
</organism>
<dbReference type="AlphaFoldDB" id="F9WIV7"/>
<proteinExistence type="predicted"/>
<comment type="caution">
    <text evidence="9">The sequence shown here is derived from an EMBL/GenBank/DDBJ whole genome shotgun (WGS) entry which is preliminary data.</text>
</comment>
<protein>
    <submittedName>
        <fullName evidence="9">WGS project CAEQ00000000 data, annotated contig 837</fullName>
    </submittedName>
</protein>
<keyword evidence="5" id="KW-0325">Glycoprotein</keyword>
<dbReference type="Proteomes" id="UP000000702">
    <property type="component" value="Unassembled WGS sequence"/>
</dbReference>
<evidence type="ECO:0000259" key="8">
    <source>
        <dbReference type="Pfam" id="PF00913"/>
    </source>
</evidence>
<keyword evidence="4 7" id="KW-0472">Membrane</keyword>
<keyword evidence="2" id="KW-1003">Cell membrane</keyword>
<dbReference type="GO" id="GO:0042783">
    <property type="term" value="P:symbiont-mediated evasion of host immune response"/>
    <property type="evidence" value="ECO:0007669"/>
    <property type="project" value="InterPro"/>
</dbReference>
<evidence type="ECO:0000256" key="2">
    <source>
        <dbReference type="ARBA" id="ARBA00022475"/>
    </source>
</evidence>
<evidence type="ECO:0000256" key="3">
    <source>
        <dbReference type="ARBA" id="ARBA00022622"/>
    </source>
</evidence>
<dbReference type="Pfam" id="PF00913">
    <property type="entry name" value="Trypan_glycop"/>
    <property type="match status" value="1"/>
</dbReference>
<dbReference type="SUPFAM" id="SSF58087">
    <property type="entry name" value="Variant surface glycoprotein (N-terminal domain)"/>
    <property type="match status" value="1"/>
</dbReference>
<keyword evidence="3" id="KW-0336">GPI-anchor</keyword>
<evidence type="ECO:0000313" key="10">
    <source>
        <dbReference type="Proteomes" id="UP000000702"/>
    </source>
</evidence>
<evidence type="ECO:0000256" key="5">
    <source>
        <dbReference type="ARBA" id="ARBA00023180"/>
    </source>
</evidence>
<dbReference type="GO" id="GO:0005886">
    <property type="term" value="C:plasma membrane"/>
    <property type="evidence" value="ECO:0007669"/>
    <property type="project" value="UniProtKB-SubCell"/>
</dbReference>
<comment type="subcellular location">
    <subcellularLocation>
        <location evidence="1">Cell membrane</location>
        <topology evidence="1">Lipid-anchor</topology>
        <topology evidence="1">GPI-anchor</topology>
    </subcellularLocation>
</comment>
<evidence type="ECO:0000256" key="6">
    <source>
        <dbReference type="ARBA" id="ARBA00023288"/>
    </source>
</evidence>
<keyword evidence="7" id="KW-0812">Transmembrane</keyword>
<dbReference type="GO" id="GO:0098552">
    <property type="term" value="C:side of membrane"/>
    <property type="evidence" value="ECO:0007669"/>
    <property type="project" value="UniProtKB-KW"/>
</dbReference>
<keyword evidence="6" id="KW-0449">Lipoprotein</keyword>
<dbReference type="EMBL" id="CAEQ01002644">
    <property type="protein sequence ID" value="CCD17256.1"/>
    <property type="molecule type" value="Genomic_DNA"/>
</dbReference>
<keyword evidence="10" id="KW-1185">Reference proteome</keyword>
<evidence type="ECO:0000313" key="9">
    <source>
        <dbReference type="EMBL" id="CCD17256.1"/>
    </source>
</evidence>
<dbReference type="VEuPathDB" id="TriTrypDB:TcIL3000_0_20900"/>
<feature type="transmembrane region" description="Helical" evidence="7">
    <location>
        <begin position="7"/>
        <end position="27"/>
    </location>
</feature>
<evidence type="ECO:0000256" key="4">
    <source>
        <dbReference type="ARBA" id="ARBA00023136"/>
    </source>
</evidence>
<dbReference type="InterPro" id="IPR001812">
    <property type="entry name" value="Trypano_VSG_A_N_dom"/>
</dbReference>
<feature type="domain" description="Trypanosome variant surface glycoprotein A-type N-terminal" evidence="8">
    <location>
        <begin position="99"/>
        <end position="257"/>
    </location>
</feature>
<reference evidence="10" key="1">
    <citation type="submission" date="2011-07" db="EMBL/GenBank/DDBJ databases">
        <title>Divergent evolution of antigenic variation in African trypanosomes.</title>
        <authorList>
            <person name="Jackson A.P."/>
            <person name="Berry A."/>
            <person name="Allison H.C."/>
            <person name="Burton P."/>
            <person name="Anderson J."/>
            <person name="Aslett M."/>
            <person name="Brown R."/>
            <person name="Corton N."/>
            <person name="Harris D."/>
            <person name="Hauser H."/>
            <person name="Gamble J."/>
            <person name="Gilderthorp R."/>
            <person name="McQuillan J."/>
            <person name="Quail M.A."/>
            <person name="Sanders M."/>
            <person name="Van Tonder A."/>
            <person name="Ginger M.L."/>
            <person name="Donelson J.E."/>
            <person name="Field M.C."/>
            <person name="Barry J.D."/>
            <person name="Berriman M."/>
            <person name="Hertz-Fowler C."/>
        </authorList>
    </citation>
    <scope>NUCLEOTIDE SEQUENCE [LARGE SCALE GENOMIC DNA]</scope>
    <source>
        <strain evidence="10">IL3000</strain>
    </source>
</reference>
<sequence length="393" mass="43121">MAGESRLFCRLLAWFLMCSVGVLGSFYRKSVPTEAGETICSLSRKLKEVAPWTQEKVAALRKTRDEYVSKILDWQLHFQGSPGCGGNESLRDKIRTILEKVNEEIKTLPTKSIRAGALAAKSAGRLDEFITVFANAGRSGVFGTTNYCLGNKGDPARRRDLLDCFPEGNKLEIGETNLAKIPESMTNEKELNLTAALTSVNHSAVEAYFNRIYGEDIHADCNLIKGTAGGIIGSVNLEKPLWWGGGVLTIGKDFPGEIKREKFISGGIENASTGSDGDKAFWTENPSEKVPHLQKSLAAFQAFNDAAARITQKFAEIEKIEKQIEFCLSNETMEEGPTQSCFKSAVKLNAELQAANALLARYYEEKGPLPPEGALILHQSVANVLYLLFAFLL</sequence>
<evidence type="ECO:0000256" key="7">
    <source>
        <dbReference type="SAM" id="Phobius"/>
    </source>
</evidence>
<reference evidence="9 10" key="2">
    <citation type="journal article" date="2012" name="Proc. Natl. Acad. Sci. U.S.A.">
        <title>Antigenic diversity is generated by distinct evolutionary mechanisms in African trypanosome species.</title>
        <authorList>
            <person name="Jackson A.P."/>
            <person name="Berry A."/>
            <person name="Aslett M."/>
            <person name="Allison H.C."/>
            <person name="Burton P."/>
            <person name="Vavrova-Anderson J."/>
            <person name="Brown R."/>
            <person name="Browne H."/>
            <person name="Corton N."/>
            <person name="Hauser H."/>
            <person name="Gamble J."/>
            <person name="Gilderthorp R."/>
            <person name="Marcello L."/>
            <person name="McQuillan J."/>
            <person name="Otto T.D."/>
            <person name="Quail M.A."/>
            <person name="Sanders M.J."/>
            <person name="van Tonder A."/>
            <person name="Ginger M.L."/>
            <person name="Field M.C."/>
            <person name="Barry J.D."/>
            <person name="Hertz-Fowler C."/>
            <person name="Berriman M."/>
        </authorList>
    </citation>
    <scope>NUCLEOTIDE SEQUENCE [LARGE SCALE GENOMIC DNA]</scope>
    <source>
        <strain evidence="9 10">IL3000</strain>
    </source>
</reference>
<name>F9WIV7_TRYCI</name>
<keyword evidence="7" id="KW-1133">Transmembrane helix</keyword>
<evidence type="ECO:0000256" key="1">
    <source>
        <dbReference type="ARBA" id="ARBA00004609"/>
    </source>
</evidence>
<dbReference type="Gene3D" id="3.90.150.10">
    <property type="entry name" value="Variant Surface Glycoprotein, subunit A domain 1"/>
    <property type="match status" value="1"/>
</dbReference>
<accession>F9WIV7</accession>